<dbReference type="InterPro" id="IPR052917">
    <property type="entry name" value="Stress-Dev_Protein"/>
</dbReference>
<sequence>MARSFYGYRQRNGDFLLNILFCEEKRKLKGISIHKKVYSKRDAPLLFHLLNGKSMSNIQNLTSEEAVEKLKALAKSADICLFTTALTVLPLSTRPMSVSQVDEFGNLWFLSNKSSDKNLHIKNDKRVQLFFSNTSKAEFLSVYGDATVFDHNRAKAEELWNAVDKVWFPGGLDDPELTVICVAPQEAYYWDTKHNKAITFFNILAKAVTGGNGDEEGVQGHISVQGASI</sequence>
<dbReference type="SUPFAM" id="SSF50475">
    <property type="entry name" value="FMN-binding split barrel"/>
    <property type="match status" value="1"/>
</dbReference>
<dbReference type="PANTHER" id="PTHR34818">
    <property type="entry name" value="PROTEIN BLI-3"/>
    <property type="match status" value="1"/>
</dbReference>
<dbReference type="Proteomes" id="UP000186917">
    <property type="component" value="Unassembled WGS sequence"/>
</dbReference>
<dbReference type="EMBL" id="FTOR01000001">
    <property type="protein sequence ID" value="SIS80875.1"/>
    <property type="molecule type" value="Genomic_DNA"/>
</dbReference>
<evidence type="ECO:0000259" key="1">
    <source>
        <dbReference type="Pfam" id="PF16242"/>
    </source>
</evidence>
<dbReference type="AlphaFoldDB" id="A0A1N7M434"/>
<dbReference type="Gene3D" id="2.30.110.10">
    <property type="entry name" value="Electron Transport, Fmn-binding Protein, Chain A"/>
    <property type="match status" value="1"/>
</dbReference>
<dbReference type="PANTHER" id="PTHR34818:SF1">
    <property type="entry name" value="PROTEIN BLI-3"/>
    <property type="match status" value="1"/>
</dbReference>
<reference evidence="3" key="1">
    <citation type="submission" date="2017-01" db="EMBL/GenBank/DDBJ databases">
        <authorList>
            <person name="Varghese N."/>
            <person name="Submissions S."/>
        </authorList>
    </citation>
    <scope>NUCLEOTIDE SEQUENCE [LARGE SCALE GENOMIC DNA]</scope>
    <source>
        <strain evidence="3">DSM 21054</strain>
    </source>
</reference>
<accession>A0A1N7M434</accession>
<dbReference type="Pfam" id="PF16242">
    <property type="entry name" value="Pyrid_ox_like"/>
    <property type="match status" value="1"/>
</dbReference>
<evidence type="ECO:0000313" key="3">
    <source>
        <dbReference type="Proteomes" id="UP000186917"/>
    </source>
</evidence>
<proteinExistence type="predicted"/>
<dbReference type="InterPro" id="IPR012349">
    <property type="entry name" value="Split_barrel_FMN-bd"/>
</dbReference>
<protein>
    <submittedName>
        <fullName evidence="2">General stress protein 26</fullName>
    </submittedName>
</protein>
<name>A0A1N7M434_9BACT</name>
<dbReference type="STRING" id="477680.SAMN05421788_1011342"/>
<organism evidence="2 3">
    <name type="scientific">Filimonas lacunae</name>
    <dbReference type="NCBI Taxonomy" id="477680"/>
    <lineage>
        <taxon>Bacteria</taxon>
        <taxon>Pseudomonadati</taxon>
        <taxon>Bacteroidota</taxon>
        <taxon>Chitinophagia</taxon>
        <taxon>Chitinophagales</taxon>
        <taxon>Chitinophagaceae</taxon>
        <taxon>Filimonas</taxon>
    </lineage>
</organism>
<dbReference type="OrthoDB" id="1432662at2"/>
<keyword evidence="3" id="KW-1185">Reference proteome</keyword>
<dbReference type="InterPro" id="IPR038725">
    <property type="entry name" value="YdaG_split_barrel_FMN-bd"/>
</dbReference>
<feature type="domain" description="General stress protein FMN-binding split barrel" evidence="1">
    <location>
        <begin position="65"/>
        <end position="212"/>
    </location>
</feature>
<gene>
    <name evidence="2" type="ORF">SAMN05421788_1011342</name>
</gene>
<evidence type="ECO:0000313" key="2">
    <source>
        <dbReference type="EMBL" id="SIS80875.1"/>
    </source>
</evidence>